<protein>
    <submittedName>
        <fullName evidence="2">14084_t:CDS:1</fullName>
    </submittedName>
</protein>
<keyword evidence="3" id="KW-1185">Reference proteome</keyword>
<name>A0A9W4T7M8_9GLOM</name>
<accession>A0A9W4T7M8</accession>
<sequence>MNTPPLNETKLVDKRNTHVKTSWIWDYWIEDVCVKQGQQRQIIICQVIIDDNQNICGKTYIRSRGSTGNATSHLRNQHRITKDGKIDKSDDLEQDVMVHRRQYSKEKQQELCQFLVD</sequence>
<feature type="compositionally biased region" description="Polar residues" evidence="1">
    <location>
        <begin position="64"/>
        <end position="74"/>
    </location>
</feature>
<dbReference type="EMBL" id="CAMKVN010012893">
    <property type="protein sequence ID" value="CAI2195711.1"/>
    <property type="molecule type" value="Genomic_DNA"/>
</dbReference>
<organism evidence="2 3">
    <name type="scientific">Funneliformis geosporum</name>
    <dbReference type="NCBI Taxonomy" id="1117311"/>
    <lineage>
        <taxon>Eukaryota</taxon>
        <taxon>Fungi</taxon>
        <taxon>Fungi incertae sedis</taxon>
        <taxon>Mucoromycota</taxon>
        <taxon>Glomeromycotina</taxon>
        <taxon>Glomeromycetes</taxon>
        <taxon>Glomerales</taxon>
        <taxon>Glomeraceae</taxon>
        <taxon>Funneliformis</taxon>
    </lineage>
</organism>
<evidence type="ECO:0000313" key="2">
    <source>
        <dbReference type="EMBL" id="CAI2195711.1"/>
    </source>
</evidence>
<feature type="region of interest" description="Disordered" evidence="1">
    <location>
        <begin position="63"/>
        <end position="88"/>
    </location>
</feature>
<reference evidence="2" key="1">
    <citation type="submission" date="2022-08" db="EMBL/GenBank/DDBJ databases">
        <authorList>
            <person name="Kallberg Y."/>
            <person name="Tangrot J."/>
            <person name="Rosling A."/>
        </authorList>
    </citation>
    <scope>NUCLEOTIDE SEQUENCE</scope>
    <source>
        <strain evidence="2">Wild A</strain>
    </source>
</reference>
<dbReference type="AlphaFoldDB" id="A0A9W4T7M8"/>
<gene>
    <name evidence="2" type="ORF">FWILDA_LOCUS17214</name>
</gene>
<proteinExistence type="predicted"/>
<comment type="caution">
    <text evidence="2">The sequence shown here is derived from an EMBL/GenBank/DDBJ whole genome shotgun (WGS) entry which is preliminary data.</text>
</comment>
<dbReference type="OrthoDB" id="2425525at2759"/>
<evidence type="ECO:0000256" key="1">
    <source>
        <dbReference type="SAM" id="MobiDB-lite"/>
    </source>
</evidence>
<evidence type="ECO:0000313" key="3">
    <source>
        <dbReference type="Proteomes" id="UP001153678"/>
    </source>
</evidence>
<dbReference type="Proteomes" id="UP001153678">
    <property type="component" value="Unassembled WGS sequence"/>
</dbReference>